<evidence type="ECO:0000256" key="3">
    <source>
        <dbReference type="ARBA" id="ARBA00023163"/>
    </source>
</evidence>
<dbReference type="PRINTS" id="PR00035">
    <property type="entry name" value="HTHGNTR"/>
</dbReference>
<dbReference type="EMBL" id="VSSQ01007447">
    <property type="protein sequence ID" value="MPM35953.1"/>
    <property type="molecule type" value="Genomic_DNA"/>
</dbReference>
<dbReference type="SMART" id="SM00345">
    <property type="entry name" value="HTH_GNTR"/>
    <property type="match status" value="1"/>
</dbReference>
<evidence type="ECO:0000256" key="1">
    <source>
        <dbReference type="ARBA" id="ARBA00023015"/>
    </source>
</evidence>
<dbReference type="InterPro" id="IPR011711">
    <property type="entry name" value="GntR_C"/>
</dbReference>
<keyword evidence="1" id="KW-0805">Transcription regulation</keyword>
<accession>A0A644ZB59</accession>
<dbReference type="PROSITE" id="PS50949">
    <property type="entry name" value="HTH_GNTR"/>
    <property type="match status" value="1"/>
</dbReference>
<dbReference type="InterPro" id="IPR036388">
    <property type="entry name" value="WH-like_DNA-bd_sf"/>
</dbReference>
<dbReference type="Gene3D" id="1.20.120.530">
    <property type="entry name" value="GntR ligand-binding domain-like"/>
    <property type="match status" value="1"/>
</dbReference>
<dbReference type="SUPFAM" id="SSF48008">
    <property type="entry name" value="GntR ligand-binding domain-like"/>
    <property type="match status" value="1"/>
</dbReference>
<dbReference type="SUPFAM" id="SSF46785">
    <property type="entry name" value="Winged helix' DNA-binding domain"/>
    <property type="match status" value="1"/>
</dbReference>
<comment type="caution">
    <text evidence="5">The sequence shown here is derived from an EMBL/GenBank/DDBJ whole genome shotgun (WGS) entry which is preliminary data.</text>
</comment>
<organism evidence="5">
    <name type="scientific">bioreactor metagenome</name>
    <dbReference type="NCBI Taxonomy" id="1076179"/>
    <lineage>
        <taxon>unclassified sequences</taxon>
        <taxon>metagenomes</taxon>
        <taxon>ecological metagenomes</taxon>
    </lineage>
</organism>
<feature type="domain" description="HTH gntR-type" evidence="4">
    <location>
        <begin position="14"/>
        <end position="81"/>
    </location>
</feature>
<evidence type="ECO:0000259" key="4">
    <source>
        <dbReference type="PROSITE" id="PS50949"/>
    </source>
</evidence>
<evidence type="ECO:0000313" key="5">
    <source>
        <dbReference type="EMBL" id="MPM35953.1"/>
    </source>
</evidence>
<dbReference type="InterPro" id="IPR000524">
    <property type="entry name" value="Tscrpt_reg_HTH_GntR"/>
</dbReference>
<sequence>MADYKVKLAANEYLPLRDVVFNTLKDGILTGRLRPGERLLENQLADELGVSRTPIREALRMLEIENLVDLIPRRGAQVKDMSEKDIKNVLEIRKVLEELAAGLAAENITNRQIAELKEAHRAFVEAFDRGDSTEVLAADTRFHDIIFNATGNDKLVQIISNISIQIYRYRIAYLKLLKNISVPNEQHIALINAFENRDVRRAKEISREHITDQAMEILRSISY</sequence>
<keyword evidence="3" id="KW-0804">Transcription</keyword>
<gene>
    <name evidence="5" type="ORF">SDC9_82547</name>
</gene>
<dbReference type="GO" id="GO:0003700">
    <property type="term" value="F:DNA-binding transcription factor activity"/>
    <property type="evidence" value="ECO:0007669"/>
    <property type="project" value="InterPro"/>
</dbReference>
<dbReference type="PANTHER" id="PTHR43537:SF24">
    <property type="entry name" value="GLUCONATE OPERON TRANSCRIPTIONAL REPRESSOR"/>
    <property type="match status" value="1"/>
</dbReference>
<dbReference type="InterPro" id="IPR008920">
    <property type="entry name" value="TF_FadR/GntR_C"/>
</dbReference>
<dbReference type="GO" id="GO:0003677">
    <property type="term" value="F:DNA binding"/>
    <property type="evidence" value="ECO:0007669"/>
    <property type="project" value="UniProtKB-KW"/>
</dbReference>
<proteinExistence type="predicted"/>
<keyword evidence="2" id="KW-0238">DNA-binding</keyword>
<evidence type="ECO:0000256" key="2">
    <source>
        <dbReference type="ARBA" id="ARBA00023125"/>
    </source>
</evidence>
<reference evidence="5" key="1">
    <citation type="submission" date="2019-08" db="EMBL/GenBank/DDBJ databases">
        <authorList>
            <person name="Kucharzyk K."/>
            <person name="Murdoch R.W."/>
            <person name="Higgins S."/>
            <person name="Loffler F."/>
        </authorList>
    </citation>
    <scope>NUCLEOTIDE SEQUENCE</scope>
</reference>
<dbReference type="InterPro" id="IPR036390">
    <property type="entry name" value="WH_DNA-bd_sf"/>
</dbReference>
<dbReference type="Gene3D" id="1.10.10.10">
    <property type="entry name" value="Winged helix-like DNA-binding domain superfamily/Winged helix DNA-binding domain"/>
    <property type="match status" value="1"/>
</dbReference>
<dbReference type="CDD" id="cd07377">
    <property type="entry name" value="WHTH_GntR"/>
    <property type="match status" value="1"/>
</dbReference>
<protein>
    <recommendedName>
        <fullName evidence="4">HTH gntR-type domain-containing protein</fullName>
    </recommendedName>
</protein>
<dbReference type="PANTHER" id="PTHR43537">
    <property type="entry name" value="TRANSCRIPTIONAL REGULATOR, GNTR FAMILY"/>
    <property type="match status" value="1"/>
</dbReference>
<dbReference type="Pfam" id="PF00392">
    <property type="entry name" value="GntR"/>
    <property type="match status" value="1"/>
</dbReference>
<name>A0A644ZB59_9ZZZZ</name>
<dbReference type="Pfam" id="PF07729">
    <property type="entry name" value="FCD"/>
    <property type="match status" value="1"/>
</dbReference>
<dbReference type="SMART" id="SM00895">
    <property type="entry name" value="FCD"/>
    <property type="match status" value="1"/>
</dbReference>
<dbReference type="AlphaFoldDB" id="A0A644ZB59"/>